<keyword evidence="8 12" id="KW-0418">Kinase</keyword>
<evidence type="ECO:0000256" key="9">
    <source>
        <dbReference type="ARBA" id="ARBA00022840"/>
    </source>
</evidence>
<feature type="domain" description="Thymidylate kinase-like" evidence="11">
    <location>
        <begin position="28"/>
        <end position="213"/>
    </location>
</feature>
<proteinExistence type="inferred from homology"/>
<dbReference type="AlphaFoldDB" id="A0A1Y1VUJ6"/>
<dbReference type="InterPro" id="IPR027417">
    <property type="entry name" value="P-loop_NTPase"/>
</dbReference>
<evidence type="ECO:0000259" key="11">
    <source>
        <dbReference type="Pfam" id="PF02223"/>
    </source>
</evidence>
<dbReference type="GO" id="GO:0006235">
    <property type="term" value="P:dTTP biosynthetic process"/>
    <property type="evidence" value="ECO:0007669"/>
    <property type="project" value="TreeGrafter"/>
</dbReference>
<dbReference type="Gene3D" id="3.40.50.300">
    <property type="entry name" value="P-loop containing nucleotide triphosphate hydrolases"/>
    <property type="match status" value="1"/>
</dbReference>
<dbReference type="GO" id="GO:0005739">
    <property type="term" value="C:mitochondrion"/>
    <property type="evidence" value="ECO:0007669"/>
    <property type="project" value="TreeGrafter"/>
</dbReference>
<dbReference type="PANTHER" id="PTHR10344">
    <property type="entry name" value="THYMIDYLATE KINASE"/>
    <property type="match status" value="1"/>
</dbReference>
<dbReference type="InterPro" id="IPR018095">
    <property type="entry name" value="Thymidylate_kin_CS"/>
</dbReference>
<evidence type="ECO:0000256" key="5">
    <source>
        <dbReference type="ARBA" id="ARBA00022679"/>
    </source>
</evidence>
<evidence type="ECO:0000256" key="4">
    <source>
        <dbReference type="ARBA" id="ARBA00017144"/>
    </source>
</evidence>
<dbReference type="GO" id="GO:0004550">
    <property type="term" value="F:nucleoside diphosphate kinase activity"/>
    <property type="evidence" value="ECO:0007669"/>
    <property type="project" value="TreeGrafter"/>
</dbReference>
<dbReference type="PANTHER" id="PTHR10344:SF1">
    <property type="entry name" value="THYMIDYLATE KINASE"/>
    <property type="match status" value="1"/>
</dbReference>
<dbReference type="OrthoDB" id="425602at2759"/>
<accession>A0A1Y1VUJ6</accession>
<feature type="region of interest" description="Disordered" evidence="10">
    <location>
        <begin position="1"/>
        <end position="20"/>
    </location>
</feature>
<dbReference type="PROSITE" id="PS01331">
    <property type="entry name" value="THYMIDYLATE_KINASE"/>
    <property type="match status" value="1"/>
</dbReference>
<dbReference type="EC" id="2.7.4.9" evidence="3"/>
<evidence type="ECO:0000256" key="8">
    <source>
        <dbReference type="ARBA" id="ARBA00022777"/>
    </source>
</evidence>
<dbReference type="GO" id="GO:0004798">
    <property type="term" value="F:dTMP kinase activity"/>
    <property type="evidence" value="ECO:0007669"/>
    <property type="project" value="UniProtKB-EC"/>
</dbReference>
<dbReference type="Proteomes" id="UP000193944">
    <property type="component" value="Unassembled WGS sequence"/>
</dbReference>
<keyword evidence="9" id="KW-0067">ATP-binding</keyword>
<reference evidence="12 13" key="1">
    <citation type="submission" date="2016-08" db="EMBL/GenBank/DDBJ databases">
        <title>A Parts List for Fungal Cellulosomes Revealed by Comparative Genomics.</title>
        <authorList>
            <consortium name="DOE Joint Genome Institute"/>
            <person name="Haitjema C.H."/>
            <person name="Gilmore S.P."/>
            <person name="Henske J.K."/>
            <person name="Solomon K.V."/>
            <person name="De Groot R."/>
            <person name="Kuo A."/>
            <person name="Mondo S.J."/>
            <person name="Salamov A.A."/>
            <person name="Labutti K."/>
            <person name="Zhao Z."/>
            <person name="Chiniquy J."/>
            <person name="Barry K."/>
            <person name="Brewer H.M."/>
            <person name="Purvine S.O."/>
            <person name="Wright A.T."/>
            <person name="Boxma B."/>
            <person name="Van Alen T."/>
            <person name="Hackstein J.H."/>
            <person name="Baker S.E."/>
            <person name="Grigoriev I.V."/>
            <person name="O'Malley M.A."/>
        </authorList>
    </citation>
    <scope>NUCLEOTIDE SEQUENCE [LARGE SCALE GENOMIC DNA]</scope>
    <source>
        <strain evidence="12 13">S4</strain>
    </source>
</reference>
<dbReference type="GO" id="GO:0006233">
    <property type="term" value="P:dTDP biosynthetic process"/>
    <property type="evidence" value="ECO:0007669"/>
    <property type="project" value="InterPro"/>
</dbReference>
<evidence type="ECO:0000256" key="10">
    <source>
        <dbReference type="SAM" id="MobiDB-lite"/>
    </source>
</evidence>
<keyword evidence="13" id="KW-1185">Reference proteome</keyword>
<evidence type="ECO:0000256" key="2">
    <source>
        <dbReference type="ARBA" id="ARBA00009776"/>
    </source>
</evidence>
<dbReference type="GO" id="GO:0005829">
    <property type="term" value="C:cytosol"/>
    <property type="evidence" value="ECO:0007669"/>
    <property type="project" value="TreeGrafter"/>
</dbReference>
<dbReference type="CDD" id="cd01672">
    <property type="entry name" value="TMPK"/>
    <property type="match status" value="1"/>
</dbReference>
<evidence type="ECO:0000313" key="13">
    <source>
        <dbReference type="Proteomes" id="UP000193944"/>
    </source>
</evidence>
<evidence type="ECO:0000256" key="7">
    <source>
        <dbReference type="ARBA" id="ARBA00022741"/>
    </source>
</evidence>
<evidence type="ECO:0000313" key="12">
    <source>
        <dbReference type="EMBL" id="ORX64686.1"/>
    </source>
</evidence>
<keyword evidence="7" id="KW-0547">Nucleotide-binding</keyword>
<gene>
    <name evidence="12" type="ORF">BCR32DRAFT_212475</name>
</gene>
<dbReference type="GO" id="GO:0006227">
    <property type="term" value="P:dUDP biosynthetic process"/>
    <property type="evidence" value="ECO:0007669"/>
    <property type="project" value="TreeGrafter"/>
</dbReference>
<evidence type="ECO:0000256" key="1">
    <source>
        <dbReference type="ARBA" id="ARBA00004992"/>
    </source>
</evidence>
<keyword evidence="6" id="KW-0545">Nucleotide biosynthesis</keyword>
<comment type="caution">
    <text evidence="12">The sequence shown here is derived from an EMBL/GenBank/DDBJ whole genome shotgun (WGS) entry which is preliminary data.</text>
</comment>
<dbReference type="EMBL" id="MCFG01000505">
    <property type="protein sequence ID" value="ORX64686.1"/>
    <property type="molecule type" value="Genomic_DNA"/>
</dbReference>
<dbReference type="GO" id="GO:0005524">
    <property type="term" value="F:ATP binding"/>
    <property type="evidence" value="ECO:0007669"/>
    <property type="project" value="UniProtKB-KW"/>
</dbReference>
<dbReference type="HAMAP" id="MF_00165">
    <property type="entry name" value="Thymidylate_kinase"/>
    <property type="match status" value="1"/>
</dbReference>
<comment type="pathway">
    <text evidence="1">Pyrimidine metabolism; dTTP biosynthesis.</text>
</comment>
<name>A0A1Y1VUJ6_9FUNG</name>
<evidence type="ECO:0000256" key="3">
    <source>
        <dbReference type="ARBA" id="ARBA00012980"/>
    </source>
</evidence>
<keyword evidence="5" id="KW-0808">Transferase</keyword>
<evidence type="ECO:0000256" key="6">
    <source>
        <dbReference type="ARBA" id="ARBA00022727"/>
    </source>
</evidence>
<sequence>MKETTIESNTKKQTTSNNEKGRGSFILLEGCDRSGKTTQAKLLIEALKEKNQKVEFARFPDRTSEIGKVIDQYLKSSSNDRNLRAVHLLFTANRWELMDGFVKKMKEEGVTYVIDRYAYSGIAYSMANGIDKEWCQKMESGLPKPDVVLFLDLSVEDASKRGEYGLERYEKKAFQQKVRDNYHELIEDNWKVLKNNININVIDATQTKEEIAKQLLDISLKTIEESKNKPIQVI</sequence>
<dbReference type="InterPro" id="IPR039430">
    <property type="entry name" value="Thymidylate_kin-like_dom"/>
</dbReference>
<dbReference type="NCBIfam" id="TIGR00041">
    <property type="entry name" value="DTMP_kinase"/>
    <property type="match status" value="1"/>
</dbReference>
<dbReference type="SUPFAM" id="SSF52540">
    <property type="entry name" value="P-loop containing nucleoside triphosphate hydrolases"/>
    <property type="match status" value="1"/>
</dbReference>
<comment type="similarity">
    <text evidence="2">Belongs to the thymidylate kinase family.</text>
</comment>
<dbReference type="FunFam" id="3.40.50.300:FF:000679">
    <property type="entry name" value="Thymidylate kinase"/>
    <property type="match status" value="1"/>
</dbReference>
<feature type="compositionally biased region" description="Polar residues" evidence="10">
    <location>
        <begin position="1"/>
        <end position="18"/>
    </location>
</feature>
<reference evidence="12 13" key="2">
    <citation type="submission" date="2016-08" db="EMBL/GenBank/DDBJ databases">
        <title>Pervasive Adenine N6-methylation of Active Genes in Fungi.</title>
        <authorList>
            <consortium name="DOE Joint Genome Institute"/>
            <person name="Mondo S.J."/>
            <person name="Dannebaum R.O."/>
            <person name="Kuo R.C."/>
            <person name="Labutti K."/>
            <person name="Haridas S."/>
            <person name="Kuo A."/>
            <person name="Salamov A."/>
            <person name="Ahrendt S.R."/>
            <person name="Lipzen A."/>
            <person name="Sullivan W."/>
            <person name="Andreopoulos W.B."/>
            <person name="Clum A."/>
            <person name="Lindquist E."/>
            <person name="Daum C."/>
            <person name="Ramamoorthy G.K."/>
            <person name="Gryganskyi A."/>
            <person name="Culley D."/>
            <person name="Magnuson J.K."/>
            <person name="James T.Y."/>
            <person name="O'Malley M.A."/>
            <person name="Stajich J.E."/>
            <person name="Spatafora J.W."/>
            <person name="Visel A."/>
            <person name="Grigoriev I.V."/>
        </authorList>
    </citation>
    <scope>NUCLEOTIDE SEQUENCE [LARGE SCALE GENOMIC DNA]</scope>
    <source>
        <strain evidence="12 13">S4</strain>
    </source>
</reference>
<dbReference type="GO" id="GO:0005634">
    <property type="term" value="C:nucleus"/>
    <property type="evidence" value="ECO:0007669"/>
    <property type="project" value="TreeGrafter"/>
</dbReference>
<organism evidence="12 13">
    <name type="scientific">Anaeromyces robustus</name>
    <dbReference type="NCBI Taxonomy" id="1754192"/>
    <lineage>
        <taxon>Eukaryota</taxon>
        <taxon>Fungi</taxon>
        <taxon>Fungi incertae sedis</taxon>
        <taxon>Chytridiomycota</taxon>
        <taxon>Chytridiomycota incertae sedis</taxon>
        <taxon>Neocallimastigomycetes</taxon>
        <taxon>Neocallimastigales</taxon>
        <taxon>Neocallimastigaceae</taxon>
        <taxon>Anaeromyces</taxon>
    </lineage>
</organism>
<dbReference type="STRING" id="1754192.A0A1Y1VUJ6"/>
<protein>
    <recommendedName>
        <fullName evidence="4">Thymidylate kinase</fullName>
        <ecNumber evidence="3">2.7.4.9</ecNumber>
    </recommendedName>
</protein>
<dbReference type="InterPro" id="IPR018094">
    <property type="entry name" value="Thymidylate_kinase"/>
</dbReference>
<dbReference type="Pfam" id="PF02223">
    <property type="entry name" value="Thymidylate_kin"/>
    <property type="match status" value="1"/>
</dbReference>